<gene>
    <name evidence="9" type="ORF">UCRPC4_g02582</name>
</gene>
<dbReference type="OrthoDB" id="413313at2759"/>
<dbReference type="Pfam" id="PF08450">
    <property type="entry name" value="SGL"/>
    <property type="match status" value="1"/>
</dbReference>
<comment type="caution">
    <text evidence="9">The sequence shown here is derived from an EMBL/GenBank/DDBJ whole genome shotgun (WGS) entry which is preliminary data.</text>
</comment>
<accession>A0A0G2EPR5</accession>
<evidence type="ECO:0000313" key="9">
    <source>
        <dbReference type="EMBL" id="KKY24116.1"/>
    </source>
</evidence>
<dbReference type="InterPro" id="IPR013946">
    <property type="entry name" value="NCA2-like"/>
</dbReference>
<evidence type="ECO:0000256" key="7">
    <source>
        <dbReference type="SAM" id="Phobius"/>
    </source>
</evidence>
<dbReference type="Pfam" id="PF08637">
    <property type="entry name" value="NCA2"/>
    <property type="match status" value="1"/>
</dbReference>
<dbReference type="InterPro" id="IPR013658">
    <property type="entry name" value="SGL"/>
</dbReference>
<dbReference type="EMBL" id="LCWF01000063">
    <property type="protein sequence ID" value="KKY24116.1"/>
    <property type="molecule type" value="Genomic_DNA"/>
</dbReference>
<evidence type="ECO:0000313" key="10">
    <source>
        <dbReference type="Proteomes" id="UP000053317"/>
    </source>
</evidence>
<evidence type="ECO:0000256" key="1">
    <source>
        <dbReference type="ARBA" id="ARBA00004225"/>
    </source>
</evidence>
<keyword evidence="3 7" id="KW-1133">Transmembrane helix</keyword>
<feature type="domain" description="SMP-30/Gluconolactonase/LRE-like region" evidence="8">
    <location>
        <begin position="215"/>
        <end position="346"/>
    </location>
</feature>
<dbReference type="Gene3D" id="2.120.10.30">
    <property type="entry name" value="TolB, C-terminal domain"/>
    <property type="match status" value="1"/>
</dbReference>
<evidence type="ECO:0000256" key="3">
    <source>
        <dbReference type="ARBA" id="ARBA00022989"/>
    </source>
</evidence>
<dbReference type="PANTHER" id="PTHR28234:SF1">
    <property type="entry name" value="NUCLEAR CONTROL OF ATPASE PROTEIN 2"/>
    <property type="match status" value="1"/>
</dbReference>
<dbReference type="GO" id="GO:0005741">
    <property type="term" value="C:mitochondrial outer membrane"/>
    <property type="evidence" value="ECO:0007669"/>
    <property type="project" value="TreeGrafter"/>
</dbReference>
<dbReference type="AlphaFoldDB" id="A0A0G2EPR5"/>
<organism evidence="9 10">
    <name type="scientific">Phaeomoniella chlamydospora</name>
    <name type="common">Phaeoacremonium chlamydosporum</name>
    <dbReference type="NCBI Taxonomy" id="158046"/>
    <lineage>
        <taxon>Eukaryota</taxon>
        <taxon>Fungi</taxon>
        <taxon>Dikarya</taxon>
        <taxon>Ascomycota</taxon>
        <taxon>Pezizomycotina</taxon>
        <taxon>Eurotiomycetes</taxon>
        <taxon>Chaetothyriomycetidae</taxon>
        <taxon>Phaeomoniellales</taxon>
        <taxon>Phaeomoniellaceae</taxon>
        <taxon>Phaeomoniella</taxon>
    </lineage>
</organism>
<evidence type="ECO:0000256" key="6">
    <source>
        <dbReference type="SAM" id="MobiDB-lite"/>
    </source>
</evidence>
<evidence type="ECO:0000259" key="8">
    <source>
        <dbReference type="Pfam" id="PF08450"/>
    </source>
</evidence>
<proteinExistence type="predicted"/>
<evidence type="ECO:0000256" key="4">
    <source>
        <dbReference type="ARBA" id="ARBA00023128"/>
    </source>
</evidence>
<evidence type="ECO:0000256" key="2">
    <source>
        <dbReference type="ARBA" id="ARBA00022692"/>
    </source>
</evidence>
<keyword evidence="2 7" id="KW-0812">Transmembrane</keyword>
<keyword evidence="4" id="KW-0496">Mitochondrion</keyword>
<feature type="compositionally biased region" description="Polar residues" evidence="6">
    <location>
        <begin position="434"/>
        <end position="450"/>
    </location>
</feature>
<dbReference type="PANTHER" id="PTHR28234">
    <property type="entry name" value="NUCLEAR CONTROL OF ATPASE PROTEIN 2"/>
    <property type="match status" value="1"/>
</dbReference>
<feature type="transmembrane region" description="Helical" evidence="7">
    <location>
        <begin position="1071"/>
        <end position="1092"/>
    </location>
</feature>
<comment type="subcellular location">
    <subcellularLocation>
        <location evidence="1">Mitochondrion membrane</location>
        <topology evidence="1">Multi-pass membrane protein</topology>
    </subcellularLocation>
</comment>
<protein>
    <submittedName>
        <fullName evidence="9">Putative atp synthase regulation protein nca2</fullName>
    </submittedName>
</protein>
<keyword evidence="5 7" id="KW-0472">Membrane</keyword>
<dbReference type="InterPro" id="IPR011042">
    <property type="entry name" value="6-blade_b-propeller_TolB-like"/>
</dbReference>
<dbReference type="SUPFAM" id="SSF63829">
    <property type="entry name" value="Calcium-dependent phosphotriesterase"/>
    <property type="match status" value="1"/>
</dbReference>
<reference evidence="9 10" key="1">
    <citation type="submission" date="2015-05" db="EMBL/GenBank/DDBJ databases">
        <title>Distinctive expansion of gene families associated with plant cell wall degradation and secondary metabolism in the genomes of grapevine trunk pathogens.</title>
        <authorList>
            <person name="Lawrence D.P."/>
            <person name="Travadon R."/>
            <person name="Rolshausen P.E."/>
            <person name="Baumgartner K."/>
        </authorList>
    </citation>
    <scope>NUCLEOTIDE SEQUENCE [LARGE SCALE GENOMIC DNA]</scope>
    <source>
        <strain evidence="9">UCRPC4</strain>
    </source>
</reference>
<evidence type="ECO:0000256" key="5">
    <source>
        <dbReference type="ARBA" id="ARBA00023136"/>
    </source>
</evidence>
<feature type="compositionally biased region" description="Low complexity" evidence="6">
    <location>
        <begin position="359"/>
        <end position="372"/>
    </location>
</feature>
<reference evidence="9 10" key="2">
    <citation type="submission" date="2015-05" db="EMBL/GenBank/DDBJ databases">
        <authorList>
            <person name="Morales-Cruz A."/>
            <person name="Amrine K.C."/>
            <person name="Cantu D."/>
        </authorList>
    </citation>
    <scope>NUCLEOTIDE SEQUENCE [LARGE SCALE GENOMIC DNA]</scope>
    <source>
        <strain evidence="9">UCRPC4</strain>
    </source>
</reference>
<keyword evidence="10" id="KW-1185">Reference proteome</keyword>
<feature type="compositionally biased region" description="Polar residues" evidence="6">
    <location>
        <begin position="394"/>
        <end position="417"/>
    </location>
</feature>
<feature type="region of interest" description="Disordered" evidence="6">
    <location>
        <begin position="359"/>
        <end position="450"/>
    </location>
</feature>
<name>A0A0G2EPR5_PHACM</name>
<sequence>MVIFDQDALLTKHQRAMDSITRSSKSGRNTANKTVAFPAEKLLEETEQRDFANSRPASEDGKKMWQRVNRHEQNVDPWVTHIYDHPPPTANGHIRNLMPKRSLRNTMKRTPFQVFHDAFAETIGESPKLELLTTDSRAPYFYSGGTFLPRLSTLYLTSNLIRDSDPGAASSANRKTEITKIEFFSSRSFSRDKIRGLDQSCMAAGVALYPNGESSGIVICAQGSLKDPAGIVYVDTRRPHKAHMLLNNFQGRPFNSPCDIVANPLDGSLYFTDPHYGYERGFRPKPKLPGGHIYRFDPESGDCRVVANGHERPGGLALSPDYGTLYVSELSDKFGGTTIYAYSIVNTDAYKGSQQPSFQISVSSSNSASNKSGFHKSTPSNSSVGSSGPPPPDTATTDYSRSYSLNRTAPLSPTTKALGSIRSDYRPYTHSHSRNASDQNSIHAPQSSGFRPHSSNAFLINKRLFTYTPSISQSAQISCDPRIGHLFLGTLDGIEVFACDSGSLIGKILIDDITVGHRANPSRKDDLELKVLNLKLPSLKIRHLNPGFDNVDRTRIRRLDLHVDKFQLSSAIARRNSTASTDAFTITEHSQSPRAAKLKSIIRALSTSSAASPQLSSKRLIRLLDQTKDDSYDPHAQNLQSEVEEELEWVVVAKAAVQTYGLVMEALLEQMAPISNELWYWDGILTSYSNTSLYTLQTAPLRVLERAKELIADVRHRQRSIDASSIQESLSNRWRNFYNLVHQSVSERSLMHARTTVLSPFALSRSEAQKKQNGLKRLRELSASGLGLLVNEGLSFPVSPTSEGSDSPYLSKEDWRSTVEKSVTLMESVLWNVCLIEHNAGVFEETVFSSVEDESEIFTQRTDSKSQYVLERLQTILLEGLPFQNKASDECFAQYGRPSRIVRYWLPGVVLLLSGSTLLKIIANRRAEIITWIQEFGATTRDFWLNWVIEPIKKVVGTIRHDEASEVAIMSKDSLRADRDSLERMVVEFAADHPENSTAYSHVQLQEIGAKVKEGDLTPVLKAYERDLRKPFMGTVRGDLIRALLIQVQKTKVDVEVAIGGIDSLLKSQELVFGLVGLTPGILVSFATFRWLGTVFGNRRGGRLARQQGETRRTLRNIDRILDGSTQTQDGMLSYKDHGMLMGEVHVLRQKALAVIPARIHREFLEDVYELSDVKVGVHRQGKALHRIRWAYGKWLQHTDKY</sequence>
<dbReference type="Proteomes" id="UP000053317">
    <property type="component" value="Unassembled WGS sequence"/>
</dbReference>